<name>A0A223CXX9_9BACL</name>
<evidence type="ECO:0000256" key="1">
    <source>
        <dbReference type="ARBA" id="ARBA00022741"/>
    </source>
</evidence>
<reference evidence="2 3" key="1">
    <citation type="journal article" date="2015" name="Int. J. Syst. Evol. Microbiol.">
        <title>Tumebacillus algifaecis sp. nov., isolated from decomposing algal scum.</title>
        <authorList>
            <person name="Wu Y.F."/>
            <person name="Zhang B."/>
            <person name="Xing P."/>
            <person name="Wu Q.L."/>
            <person name="Liu S.J."/>
        </authorList>
    </citation>
    <scope>NUCLEOTIDE SEQUENCE [LARGE SCALE GENOMIC DNA]</scope>
    <source>
        <strain evidence="2 3">THMBR28</strain>
    </source>
</reference>
<dbReference type="AlphaFoldDB" id="A0A223CXX9"/>
<dbReference type="Pfam" id="PF13671">
    <property type="entry name" value="AAA_33"/>
    <property type="match status" value="1"/>
</dbReference>
<organism evidence="2 3">
    <name type="scientific">Tumebacillus algifaecis</name>
    <dbReference type="NCBI Taxonomy" id="1214604"/>
    <lineage>
        <taxon>Bacteria</taxon>
        <taxon>Bacillati</taxon>
        <taxon>Bacillota</taxon>
        <taxon>Bacilli</taxon>
        <taxon>Bacillales</taxon>
        <taxon>Alicyclobacillaceae</taxon>
        <taxon>Tumebacillus</taxon>
    </lineage>
</organism>
<dbReference type="InterPro" id="IPR050124">
    <property type="entry name" value="tRNA_CCA-adding_enzyme"/>
</dbReference>
<dbReference type="KEGG" id="tab:CIG75_03675"/>
<keyword evidence="3" id="KW-1185">Reference proteome</keyword>
<dbReference type="Proteomes" id="UP000214688">
    <property type="component" value="Chromosome"/>
</dbReference>
<evidence type="ECO:0000313" key="2">
    <source>
        <dbReference type="EMBL" id="ASS74172.1"/>
    </source>
</evidence>
<dbReference type="SUPFAM" id="SSF52540">
    <property type="entry name" value="P-loop containing nucleoside triphosphate hydrolases"/>
    <property type="match status" value="1"/>
</dbReference>
<dbReference type="SUPFAM" id="SSF109604">
    <property type="entry name" value="HD-domain/PDEase-like"/>
    <property type="match status" value="1"/>
</dbReference>
<protein>
    <recommendedName>
        <fullName evidence="4">HD domain-containing protein</fullName>
    </recommendedName>
</protein>
<gene>
    <name evidence="2" type="ORF">CIG75_03675</name>
</gene>
<evidence type="ECO:0000313" key="3">
    <source>
        <dbReference type="Proteomes" id="UP000214688"/>
    </source>
</evidence>
<dbReference type="PANTHER" id="PTHR47545">
    <property type="entry name" value="MULTIFUNCTIONAL CCA PROTEIN"/>
    <property type="match status" value="1"/>
</dbReference>
<proteinExistence type="predicted"/>
<sequence>MIMKENKGGSASMTVLTVLVGIPASGKSAVARELIEATNSIWIQGDRSHHATSGEQDVRTNSGDLVFRKLQDQLRTAMQSGRNIVLDAKLRTPTYRKPYLELARKHGYATEAIFLNDPLETALANNEKLREQGELSLSEEQLRRAERLLQIPTYAEGFDKIKVRTKEPIDEEAAAFFHAHKARLIKEPCKLIRELEADGRLEKWLPELHNAIPVDQHNPHHHFTVYEHIIKASETVAGSSLKMVWTMLLHDIGKAYPGIKQFLGVVTTPFGRWQAKDRVLIDNGADIREGRDLGDFYSVQGEKIPKAHIKTDLNGHFYDHENLGAQLSYRILTRFGYSHDFALNVATLIQFHMLMPRDIVTVELAQLRKFYAKTGPYAADLMLVRLADTRGK</sequence>
<dbReference type="InterPro" id="IPR027417">
    <property type="entry name" value="P-loop_NTPase"/>
</dbReference>
<dbReference type="EMBL" id="CP022657">
    <property type="protein sequence ID" value="ASS74172.1"/>
    <property type="molecule type" value="Genomic_DNA"/>
</dbReference>
<accession>A0A223CXX9</accession>
<dbReference type="Gene3D" id="1.10.3210.10">
    <property type="entry name" value="Hypothetical protein af1432"/>
    <property type="match status" value="1"/>
</dbReference>
<dbReference type="Gene3D" id="3.40.50.300">
    <property type="entry name" value="P-loop containing nucleotide triphosphate hydrolases"/>
    <property type="match status" value="1"/>
</dbReference>
<dbReference type="GO" id="GO:0000166">
    <property type="term" value="F:nucleotide binding"/>
    <property type="evidence" value="ECO:0007669"/>
    <property type="project" value="UniProtKB-KW"/>
</dbReference>
<keyword evidence="1" id="KW-0547">Nucleotide-binding</keyword>
<evidence type="ECO:0008006" key="4">
    <source>
        <dbReference type="Google" id="ProtNLM"/>
    </source>
</evidence>
<dbReference type="PANTHER" id="PTHR47545:SF2">
    <property type="entry name" value="CC-ADDING TRNA NUCLEOTIDYLTRANSFERASE"/>
    <property type="match status" value="1"/>
</dbReference>